<name>A0A2G5PFE7_9MYCO</name>
<sequence length="405" mass="43019">MAAVDAQTYWMSAKIPSDEFLLYAFDGVVDTDAATAELLRRARACPDLSQRVADDRWWAYPRWAPAALRADQVRVREAGLDWAGCLDAVAGLTSDQLDARESAWRAHVFAPVSGAPSAAGPATVLVLQVAHALADGSRAAQLAAWLLGRPAPVPAIAERRRGSLLLRSMVAARAHRQLVRDLDAGALPPPPEPRSLLATNAAPSGRSRLRTLVVPRHALNRGHTVTVGALLAVGDALAQQLGEAAGLSAEVPLRKPGIRHARNHFRNVSIALRPELPRSERAELLAAQLSAARRRAEHPAARAEADALAAVPAPLLRWGVRQFDATVRALAVSGHTVVSSVDRGDKDLRFGGASVLLTAGYPALSPMMSLTHGVHGIGDTIALSVHAGGDFDIDGYLARLATRLR</sequence>
<evidence type="ECO:0000313" key="2">
    <source>
        <dbReference type="Proteomes" id="UP000230551"/>
    </source>
</evidence>
<dbReference type="STRING" id="85968.GCA_900073015_02434"/>
<dbReference type="OrthoDB" id="4370976at2"/>
<keyword evidence="2" id="KW-1185">Reference proteome</keyword>
<dbReference type="RefSeq" id="WP_090589268.1">
    <property type="nucleotide sequence ID" value="NZ_CP104302.1"/>
</dbReference>
<organism evidence="1 2">
    <name type="scientific">Mycolicibacterium brumae</name>
    <dbReference type="NCBI Taxonomy" id="85968"/>
    <lineage>
        <taxon>Bacteria</taxon>
        <taxon>Bacillati</taxon>
        <taxon>Actinomycetota</taxon>
        <taxon>Actinomycetes</taxon>
        <taxon>Mycobacteriales</taxon>
        <taxon>Mycobacteriaceae</taxon>
        <taxon>Mycolicibacterium</taxon>
    </lineage>
</organism>
<proteinExistence type="predicted"/>
<comment type="caution">
    <text evidence="1">The sequence shown here is derived from an EMBL/GenBank/DDBJ whole genome shotgun (WGS) entry which is preliminary data.</text>
</comment>
<gene>
    <name evidence="1" type="ORF">CQY22_003695</name>
</gene>
<reference evidence="1 2" key="1">
    <citation type="journal article" date="2017" name="Infect. Genet. Evol.">
        <title>The new phylogeny of the genus Mycobacterium: The old and the news.</title>
        <authorList>
            <person name="Tortoli E."/>
            <person name="Fedrizzi T."/>
            <person name="Meehan C.J."/>
            <person name="Trovato A."/>
            <person name="Grottola A."/>
            <person name="Giacobazzi E."/>
            <person name="Serpini G.F."/>
            <person name="Tagliazucchi S."/>
            <person name="Fabio A."/>
            <person name="Bettua C."/>
            <person name="Bertorelli R."/>
            <person name="Frascaro F."/>
            <person name="De Sanctis V."/>
            <person name="Pecorari M."/>
            <person name="Jousson O."/>
            <person name="Segata N."/>
            <person name="Cirillo D.M."/>
        </authorList>
    </citation>
    <scope>NUCLEOTIDE SEQUENCE [LARGE SCALE GENOMIC DNA]</scope>
    <source>
        <strain evidence="1 2">CIP1034565</strain>
    </source>
</reference>
<dbReference type="AlphaFoldDB" id="A0A2G5PFE7"/>
<protein>
    <submittedName>
        <fullName evidence="1">DUF1298 domain-containing protein</fullName>
    </submittedName>
</protein>
<dbReference type="EMBL" id="PDCN02000003">
    <property type="protein sequence ID" value="PIB76763.1"/>
    <property type="molecule type" value="Genomic_DNA"/>
</dbReference>
<accession>A0A2G5PFE7</accession>
<dbReference type="Proteomes" id="UP000230551">
    <property type="component" value="Unassembled WGS sequence"/>
</dbReference>
<evidence type="ECO:0000313" key="1">
    <source>
        <dbReference type="EMBL" id="PIB76763.1"/>
    </source>
</evidence>